<comment type="catalytic activity">
    <reaction evidence="1">
        <text>S-ubiquitinyl-[E2 ubiquitin-conjugating enzyme]-L-cysteine + [acceptor protein]-L-lysine = [E2 ubiquitin-conjugating enzyme]-L-cysteine + N(6)-ubiquitinyl-[acceptor protein]-L-lysine.</text>
        <dbReference type="EC" id="2.3.2.27"/>
    </reaction>
</comment>
<dbReference type="Proteomes" id="UP000017836">
    <property type="component" value="Unassembled WGS sequence"/>
</dbReference>
<name>W1PBU3_AMBTC</name>
<gene>
    <name evidence="20" type="ORF">AMTR_s00019p00242060</name>
</gene>
<dbReference type="EMBL" id="KI393807">
    <property type="protein sequence ID" value="ERN07387.1"/>
    <property type="molecule type" value="Genomic_DNA"/>
</dbReference>
<evidence type="ECO:0000256" key="4">
    <source>
        <dbReference type="ARBA" id="ARBA00012483"/>
    </source>
</evidence>
<dbReference type="Pfam" id="PF13639">
    <property type="entry name" value="zf-RING_2"/>
    <property type="match status" value="1"/>
</dbReference>
<dbReference type="EC" id="2.3.2.27" evidence="4"/>
<dbReference type="HOGENOM" id="CLU_046350_0_0_1"/>
<feature type="compositionally biased region" description="Basic and acidic residues" evidence="16">
    <location>
        <begin position="400"/>
        <end position="418"/>
    </location>
</feature>
<keyword evidence="10" id="KW-0833">Ubl conjugation pathway</keyword>
<keyword evidence="5" id="KW-0808">Transferase</keyword>
<comment type="subcellular location">
    <subcellularLocation>
        <location evidence="2">Membrane</location>
        <topology evidence="2">Single-pass membrane protein</topology>
    </subcellularLocation>
</comment>
<dbReference type="PANTHER" id="PTHR46539">
    <property type="entry name" value="E3 UBIQUITIN-PROTEIN LIGASE ATL42"/>
    <property type="match status" value="1"/>
</dbReference>
<keyword evidence="9 15" id="KW-0863">Zinc-finger</keyword>
<keyword evidence="12 17" id="KW-1133">Transmembrane helix</keyword>
<protein>
    <recommendedName>
        <fullName evidence="4">RING-type E3 ubiquitin transferase</fullName>
        <ecNumber evidence="4">2.3.2.27</ecNumber>
    </recommendedName>
</protein>
<feature type="compositionally biased region" description="Basic and acidic residues" evidence="16">
    <location>
        <begin position="331"/>
        <end position="340"/>
    </location>
</feature>
<keyword evidence="8 18" id="KW-0732">Signal</keyword>
<dbReference type="PROSITE" id="PS50089">
    <property type="entry name" value="ZF_RING_2"/>
    <property type="match status" value="1"/>
</dbReference>
<comment type="similarity">
    <text evidence="14">Belongs to the RING-type zinc finger family. ATL subfamily.</text>
</comment>
<dbReference type="GO" id="GO:0016020">
    <property type="term" value="C:membrane"/>
    <property type="evidence" value="ECO:0007669"/>
    <property type="project" value="UniProtKB-SubCell"/>
</dbReference>
<dbReference type="CDD" id="cd16461">
    <property type="entry name" value="RING-H2_EL5-like"/>
    <property type="match status" value="1"/>
</dbReference>
<dbReference type="SUPFAM" id="SSF57850">
    <property type="entry name" value="RING/U-box"/>
    <property type="match status" value="1"/>
</dbReference>
<feature type="domain" description="RING-type" evidence="19">
    <location>
        <begin position="125"/>
        <end position="167"/>
    </location>
</feature>
<dbReference type="eggNOG" id="KOG0800">
    <property type="taxonomic scope" value="Eukaryota"/>
</dbReference>
<evidence type="ECO:0000256" key="14">
    <source>
        <dbReference type="ARBA" id="ARBA00024209"/>
    </source>
</evidence>
<keyword evidence="6 17" id="KW-0812">Transmembrane</keyword>
<evidence type="ECO:0000256" key="13">
    <source>
        <dbReference type="ARBA" id="ARBA00023136"/>
    </source>
</evidence>
<evidence type="ECO:0000256" key="10">
    <source>
        <dbReference type="ARBA" id="ARBA00022786"/>
    </source>
</evidence>
<evidence type="ECO:0000256" key="7">
    <source>
        <dbReference type="ARBA" id="ARBA00022723"/>
    </source>
</evidence>
<evidence type="ECO:0000256" key="3">
    <source>
        <dbReference type="ARBA" id="ARBA00004906"/>
    </source>
</evidence>
<feature type="chain" id="PRO_5004807280" description="RING-type E3 ubiquitin transferase" evidence="18">
    <location>
        <begin position="25"/>
        <end position="502"/>
    </location>
</feature>
<dbReference type="InterPro" id="IPR013083">
    <property type="entry name" value="Znf_RING/FYVE/PHD"/>
</dbReference>
<evidence type="ECO:0000256" key="11">
    <source>
        <dbReference type="ARBA" id="ARBA00022833"/>
    </source>
</evidence>
<proteinExistence type="inferred from homology"/>
<dbReference type="GO" id="GO:0008270">
    <property type="term" value="F:zinc ion binding"/>
    <property type="evidence" value="ECO:0007669"/>
    <property type="project" value="UniProtKB-KW"/>
</dbReference>
<dbReference type="InterPro" id="IPR001841">
    <property type="entry name" value="Znf_RING"/>
</dbReference>
<dbReference type="SMART" id="SM00184">
    <property type="entry name" value="RING"/>
    <property type="match status" value="1"/>
</dbReference>
<evidence type="ECO:0000256" key="17">
    <source>
        <dbReference type="SAM" id="Phobius"/>
    </source>
</evidence>
<evidence type="ECO:0000256" key="15">
    <source>
        <dbReference type="PROSITE-ProRule" id="PRU00175"/>
    </source>
</evidence>
<evidence type="ECO:0000313" key="20">
    <source>
        <dbReference type="EMBL" id="ERN07387.1"/>
    </source>
</evidence>
<feature type="signal peptide" evidence="18">
    <location>
        <begin position="1"/>
        <end position="24"/>
    </location>
</feature>
<feature type="transmembrane region" description="Helical" evidence="17">
    <location>
        <begin position="55"/>
        <end position="76"/>
    </location>
</feature>
<dbReference type="AlphaFoldDB" id="W1PBU3"/>
<dbReference type="FunFam" id="3.30.40.10:FF:000285">
    <property type="entry name" value="RING-H2 finger protein ATL43"/>
    <property type="match status" value="1"/>
</dbReference>
<dbReference type="Gramene" id="ERN07387">
    <property type="protein sequence ID" value="ERN07387"/>
    <property type="gene ID" value="AMTR_s00019p00242060"/>
</dbReference>
<evidence type="ECO:0000256" key="1">
    <source>
        <dbReference type="ARBA" id="ARBA00000900"/>
    </source>
</evidence>
<organism evidence="20 21">
    <name type="scientific">Amborella trichopoda</name>
    <dbReference type="NCBI Taxonomy" id="13333"/>
    <lineage>
        <taxon>Eukaryota</taxon>
        <taxon>Viridiplantae</taxon>
        <taxon>Streptophyta</taxon>
        <taxon>Embryophyta</taxon>
        <taxon>Tracheophyta</taxon>
        <taxon>Spermatophyta</taxon>
        <taxon>Magnoliopsida</taxon>
        <taxon>Amborellales</taxon>
        <taxon>Amborellaceae</taxon>
        <taxon>Amborella</taxon>
    </lineage>
</organism>
<evidence type="ECO:0000256" key="12">
    <source>
        <dbReference type="ARBA" id="ARBA00022989"/>
    </source>
</evidence>
<keyword evidence="11" id="KW-0862">Zinc</keyword>
<comment type="pathway">
    <text evidence="3">Protein modification; protein ubiquitination.</text>
</comment>
<evidence type="ECO:0000256" key="5">
    <source>
        <dbReference type="ARBA" id="ARBA00022679"/>
    </source>
</evidence>
<evidence type="ECO:0000256" key="2">
    <source>
        <dbReference type="ARBA" id="ARBA00004167"/>
    </source>
</evidence>
<feature type="region of interest" description="Disordered" evidence="16">
    <location>
        <begin position="328"/>
        <end position="428"/>
    </location>
</feature>
<keyword evidence="7" id="KW-0479">Metal-binding</keyword>
<accession>W1PBU3</accession>
<evidence type="ECO:0000259" key="19">
    <source>
        <dbReference type="PROSITE" id="PS50089"/>
    </source>
</evidence>
<sequence length="502" mass="56631">MGPGRTGFHFVLLLSVATLRATDADDGYELGNGLGQPSESEGIPKSNLAPFKPSIAVIIGVLTTIFSVTFLLLLYVKHCQRGPHNGQNPNGFLRARHSGVDRVIIESLPMFRFESLNGPKNRLECAVCLNRFESVELLRLLPKCKHAFHVECVDTWLESHSTCPLCRVRVDPEDVLLFDESLQKQGFGDGESRLSSGRKSAGDIFTGDFLQVVVQKEGEETPRRSSDSNSKRKKMEFSDQKLEFSGHRIEFFGRKMGFSGDSVSMGCFDRGRKDGLLMEERRSFERRVGHRIIVSDAGFRQRWSDLRPSDLLFLRSEMILGESGRFSLSSRKQDERENVERLSLSNHNVHRRGEQGNSEEREEGTEKLSEERGRLSLSSLKKQRVSEERGESGRFSLSSADEHQPKKQVGWEEREHENCGPSLSRNNEEREEIFVQESGGVNGGSESRAINSKRSLSEITGLSRFNGSRAINGDQSEEKGKKWFGLTRHWLGNRENSRASFS</sequence>
<reference evidence="21" key="1">
    <citation type="journal article" date="2013" name="Science">
        <title>The Amborella genome and the evolution of flowering plants.</title>
        <authorList>
            <consortium name="Amborella Genome Project"/>
        </authorList>
    </citation>
    <scope>NUCLEOTIDE SEQUENCE [LARGE SCALE GENOMIC DNA]</scope>
</reference>
<evidence type="ECO:0000256" key="9">
    <source>
        <dbReference type="ARBA" id="ARBA00022771"/>
    </source>
</evidence>
<evidence type="ECO:0000256" key="8">
    <source>
        <dbReference type="ARBA" id="ARBA00022729"/>
    </source>
</evidence>
<keyword evidence="21" id="KW-1185">Reference proteome</keyword>
<evidence type="ECO:0000313" key="21">
    <source>
        <dbReference type="Proteomes" id="UP000017836"/>
    </source>
</evidence>
<feature type="compositionally biased region" description="Basic and acidic residues" evidence="16">
    <location>
        <begin position="364"/>
        <end position="374"/>
    </location>
</feature>
<keyword evidence="13 17" id="KW-0472">Membrane</keyword>
<feature type="region of interest" description="Disordered" evidence="16">
    <location>
        <begin position="216"/>
        <end position="236"/>
    </location>
</feature>
<dbReference type="Gene3D" id="3.30.40.10">
    <property type="entry name" value="Zinc/RING finger domain, C3HC4 (zinc finger)"/>
    <property type="match status" value="1"/>
</dbReference>
<dbReference type="PANTHER" id="PTHR46539:SF2">
    <property type="entry name" value="RING-H2 FINGER PROTEIN ATL43"/>
    <property type="match status" value="1"/>
</dbReference>
<dbReference type="GO" id="GO:0061630">
    <property type="term" value="F:ubiquitin protein ligase activity"/>
    <property type="evidence" value="ECO:0007669"/>
    <property type="project" value="UniProtKB-EC"/>
</dbReference>
<evidence type="ECO:0000256" key="18">
    <source>
        <dbReference type="SAM" id="SignalP"/>
    </source>
</evidence>
<evidence type="ECO:0000256" key="6">
    <source>
        <dbReference type="ARBA" id="ARBA00022692"/>
    </source>
</evidence>
<evidence type="ECO:0000256" key="16">
    <source>
        <dbReference type="SAM" id="MobiDB-lite"/>
    </source>
</evidence>